<dbReference type="STRING" id="6198.A0A075A8C6"/>
<dbReference type="RefSeq" id="XP_009172546.1">
    <property type="nucleotide sequence ID" value="XM_009174282.1"/>
</dbReference>
<organism evidence="7 8">
    <name type="scientific">Opisthorchis viverrini</name>
    <name type="common">Southeast Asian liver fluke</name>
    <dbReference type="NCBI Taxonomy" id="6198"/>
    <lineage>
        <taxon>Eukaryota</taxon>
        <taxon>Metazoa</taxon>
        <taxon>Spiralia</taxon>
        <taxon>Lophotrochozoa</taxon>
        <taxon>Platyhelminthes</taxon>
        <taxon>Trematoda</taxon>
        <taxon>Digenea</taxon>
        <taxon>Opisthorchiida</taxon>
        <taxon>Opisthorchiata</taxon>
        <taxon>Opisthorchiidae</taxon>
        <taxon>Opisthorchis</taxon>
    </lineage>
</organism>
<dbReference type="InterPro" id="IPR051366">
    <property type="entry name" value="DEF8"/>
</dbReference>
<dbReference type="Gene3D" id="3.30.60.20">
    <property type="match status" value="1"/>
</dbReference>
<protein>
    <recommendedName>
        <fullName evidence="6">Phorbol-ester/DAG-type domain-containing protein</fullName>
    </recommendedName>
</protein>
<dbReference type="CTD" id="20322649"/>
<dbReference type="KEGG" id="ovi:T265_08470"/>
<evidence type="ECO:0000256" key="2">
    <source>
        <dbReference type="ARBA" id="ARBA00022737"/>
    </source>
</evidence>
<proteinExistence type="predicted"/>
<keyword evidence="8" id="KW-1185">Reference proteome</keyword>
<keyword evidence="4" id="KW-0862">Zinc</keyword>
<evidence type="ECO:0000256" key="3">
    <source>
        <dbReference type="ARBA" id="ARBA00022771"/>
    </source>
</evidence>
<keyword evidence="2" id="KW-0677">Repeat</keyword>
<accession>A0A075A8C6</accession>
<dbReference type="InterPro" id="IPR025258">
    <property type="entry name" value="RH_dom"/>
</dbReference>
<dbReference type="PANTHER" id="PTHR12326:SF3">
    <property type="entry name" value="DIFFERENTIALLY EXPRESSED IN FDCP 8 HOMOLOG"/>
    <property type="match status" value="1"/>
</dbReference>
<dbReference type="InterPro" id="IPR002219">
    <property type="entry name" value="PKC_DAG/PE"/>
</dbReference>
<dbReference type="PANTHER" id="PTHR12326">
    <property type="entry name" value="PLECKSTRIN HOMOLOGY DOMAIN CONTAINING PROTEIN"/>
    <property type="match status" value="1"/>
</dbReference>
<reference evidence="7 8" key="1">
    <citation type="submission" date="2013-11" db="EMBL/GenBank/DDBJ databases">
        <title>Opisthorchis viverrini - life in the bile duct.</title>
        <authorList>
            <person name="Young N.D."/>
            <person name="Nagarajan N."/>
            <person name="Lin S.J."/>
            <person name="Korhonen P.K."/>
            <person name="Jex A.R."/>
            <person name="Hall R.S."/>
            <person name="Safavi-Hemami H."/>
            <person name="Kaewkong W."/>
            <person name="Bertrand D."/>
            <person name="Gao S."/>
            <person name="Seet Q."/>
            <person name="Wongkham S."/>
            <person name="Teh B.T."/>
            <person name="Wongkham C."/>
            <person name="Intapan P.M."/>
            <person name="Maleewong W."/>
            <person name="Yang X."/>
            <person name="Hu M."/>
            <person name="Wang Z."/>
            <person name="Hofmann A."/>
            <person name="Sternberg P.W."/>
            <person name="Tan P."/>
            <person name="Wang J."/>
            <person name="Gasser R.B."/>
        </authorList>
    </citation>
    <scope>NUCLEOTIDE SEQUENCE [LARGE SCALE GENOMIC DNA]</scope>
</reference>
<dbReference type="Proteomes" id="UP000054324">
    <property type="component" value="Unassembled WGS sequence"/>
</dbReference>
<feature type="region of interest" description="Disordered" evidence="5">
    <location>
        <begin position="144"/>
        <end position="174"/>
    </location>
</feature>
<dbReference type="Pfam" id="PF13901">
    <property type="entry name" value="RH_dom"/>
    <property type="match status" value="1"/>
</dbReference>
<keyword evidence="1" id="KW-0479">Metal-binding</keyword>
<dbReference type="CDD" id="cd00029">
    <property type="entry name" value="C1"/>
    <property type="match status" value="1"/>
</dbReference>
<dbReference type="EMBL" id="KL596839">
    <property type="protein sequence ID" value="KER23704.1"/>
    <property type="molecule type" value="Genomic_DNA"/>
</dbReference>
<dbReference type="GeneID" id="20322649"/>
<evidence type="ECO:0000256" key="1">
    <source>
        <dbReference type="ARBA" id="ARBA00022723"/>
    </source>
</evidence>
<evidence type="ECO:0000313" key="8">
    <source>
        <dbReference type="Proteomes" id="UP000054324"/>
    </source>
</evidence>
<evidence type="ECO:0000256" key="4">
    <source>
        <dbReference type="ARBA" id="ARBA00022833"/>
    </source>
</evidence>
<dbReference type="SMART" id="SM01175">
    <property type="entry name" value="DUF4206"/>
    <property type="match status" value="1"/>
</dbReference>
<name>A0A075A8C6_OPIVI</name>
<evidence type="ECO:0000256" key="5">
    <source>
        <dbReference type="SAM" id="MobiDB-lite"/>
    </source>
</evidence>
<dbReference type="GO" id="GO:0008270">
    <property type="term" value="F:zinc ion binding"/>
    <property type="evidence" value="ECO:0007669"/>
    <property type="project" value="UniProtKB-KW"/>
</dbReference>
<feature type="compositionally biased region" description="Polar residues" evidence="5">
    <location>
        <begin position="154"/>
        <end position="166"/>
    </location>
</feature>
<dbReference type="OrthoDB" id="1918044at2759"/>
<sequence>MSHNASSHSLERINPFDQEQDVVDAQCSDICALYNAPVAAASEAPTLQDFTDPVQEDFFDEPLINVDSTSAVAELEDAILRCKHMVLAASNEDEAKRQRLLDRLIELRCILHNIKESATGIPSDSPTSPSFINGPSEPLIYDRGSSESLPAASSKRSLTTPCMQSPRNHRDSRCITGPGGHQFRLVLPLRYLGMTCEHCLDPIRNPSKRVLSCTACHIVCHSQLCLRGLTRRCPAVVDSSVEWRFSPTPMSSRQHRRRTLSRSFRVDPASTIRRTRSVCEPDASESHLWENTTKLSQFRSLEVSRLTYVGASLSAQCWACFECQQPLCPAPNRTVTPERSVMTSLVQRAGSVFESGIGLLTKQATETGGEKPTSHSHSPQICSQDPTLSNFSAHLLGPKTVNITSDPSSTTCLSWAYSSALHDLGPLQTWEDARVHEAVNRFSRMSNSVRQPRLVGGEVRMYQTTNARVKQQAEAALRPSNATEFDAARLCYYTGKFYCSRCHWGDSHLIPACIFVLGDNRPKPVCRSSLLWLTYSWSRHLFRVPDAWYRYEPHARKFCSLRLRAFRLRPYLDICDAIRELQRTSELLSPSWLLEQPYTFNMAVVIQVLDGTIIDRLQKFLSLVDDHVQSCDICSSRVSDRCGVCNDGPVRPYQLKSAFCYKCRRVCHRYCLLKPLPVSIEHLTDQSESDKDDWVEVTYPVVRAVCRKCG</sequence>
<evidence type="ECO:0000259" key="6">
    <source>
        <dbReference type="PROSITE" id="PS50081"/>
    </source>
</evidence>
<dbReference type="PROSITE" id="PS50081">
    <property type="entry name" value="ZF_DAG_PE_2"/>
    <property type="match status" value="1"/>
</dbReference>
<evidence type="ECO:0000313" key="7">
    <source>
        <dbReference type="EMBL" id="KER23704.1"/>
    </source>
</evidence>
<feature type="domain" description="Phorbol-ester/DAG-type" evidence="6">
    <location>
        <begin position="180"/>
        <end position="233"/>
    </location>
</feature>
<keyword evidence="3" id="KW-0863">Zinc-finger</keyword>
<dbReference type="AlphaFoldDB" id="A0A075A8C6"/>
<gene>
    <name evidence="7" type="ORF">T265_08470</name>
</gene>